<sequence>MKLLLSSMLLSVSLSAIAQSTVIATDGMVFNPTANHAHSEIAIIPEPVTVIKQEGHFILPQSILIHAPKSTELKQSITFLQERLGIPTGYFVSSTAAASTSANIKLVLTDRNDALIGSEGYHLQVTPQQITITANKPAGIFYGVQTLMQLLPKEIESKEEVKDIKWQIPCINITDYPRLGWRGLMFDVARHFFTKEEVKQYIDAMVRYKYNILHLHLTDDEGWRIEIKGYPKLTEVGAWNVKRVGTFGNFIPPKPDEPRNYGGFYTQEDLKELVAYAKDRFVNILPEVDVPGHSLAAIASYPELSCTPEAVNYKVRSGERIMDWSRGAPPLAMVDNTLCPANEKVYEFLDTVVAQVAKIFPFEYMHMGGDEAPHNYWEKNPQIAELMKRENLKTMAQVQGYFERRLEKIVAKHGKRFMAWDEVLEGGVSQSTAVMSWRDMKYGVEAAKNKHEVVMSPTQYAYLDYMQADEITEPKVYKGLRLSRTYEFDPVPEGVDPKYIKGGQGNLWTEQVYNIRQAEYMTWPRGFALAESVWSPKEKKNWKNFFSRTEQHFGRLDIAETKYAPSVYDPIFNVKRTADGKLLVTLSTEVEDLDIYYSFDNSFPDQFYPKYTEPLVVPIDANTLRVITYRGKKPIGRMMNMPVEELNKRAPIKK</sequence>
<feature type="active site" description="Proton donor" evidence="6">
    <location>
        <position position="371"/>
    </location>
</feature>
<comment type="catalytic activity">
    <reaction evidence="1">
        <text>Hydrolysis of terminal non-reducing N-acetyl-D-hexosamine residues in N-acetyl-beta-D-hexosaminides.</text>
        <dbReference type="EC" id="3.2.1.52"/>
    </reaction>
</comment>
<keyword evidence="11" id="KW-1185">Reference proteome</keyword>
<evidence type="ECO:0000259" key="9">
    <source>
        <dbReference type="Pfam" id="PF02838"/>
    </source>
</evidence>
<dbReference type="Gene3D" id="3.30.379.10">
    <property type="entry name" value="Chitobiase/beta-hexosaminidase domain 2-like"/>
    <property type="match status" value="1"/>
</dbReference>
<comment type="similarity">
    <text evidence="2">Belongs to the glycosyl hydrolase 20 family.</text>
</comment>
<evidence type="ECO:0000256" key="7">
    <source>
        <dbReference type="SAM" id="SignalP"/>
    </source>
</evidence>
<feature type="domain" description="Beta-hexosaminidase bacterial type N-terminal" evidence="9">
    <location>
        <begin position="41"/>
        <end position="176"/>
    </location>
</feature>
<dbReference type="GO" id="GO:0030203">
    <property type="term" value="P:glycosaminoglycan metabolic process"/>
    <property type="evidence" value="ECO:0007669"/>
    <property type="project" value="TreeGrafter"/>
</dbReference>
<dbReference type="EMBL" id="SAYW01000002">
    <property type="protein sequence ID" value="RWU08321.1"/>
    <property type="molecule type" value="Genomic_DNA"/>
</dbReference>
<dbReference type="PRINTS" id="PR00738">
    <property type="entry name" value="GLHYDRLASE20"/>
</dbReference>
<dbReference type="PANTHER" id="PTHR22600:SF57">
    <property type="entry name" value="BETA-N-ACETYLHEXOSAMINIDASE"/>
    <property type="match status" value="1"/>
</dbReference>
<dbReference type="Pfam" id="PF13287">
    <property type="entry name" value="Fn3_assoc"/>
    <property type="match status" value="1"/>
</dbReference>
<dbReference type="GO" id="GO:0005975">
    <property type="term" value="P:carbohydrate metabolic process"/>
    <property type="evidence" value="ECO:0007669"/>
    <property type="project" value="InterPro"/>
</dbReference>
<dbReference type="Proteomes" id="UP000284120">
    <property type="component" value="Unassembled WGS sequence"/>
</dbReference>
<evidence type="ECO:0000256" key="4">
    <source>
        <dbReference type="ARBA" id="ARBA00022801"/>
    </source>
</evidence>
<evidence type="ECO:0000256" key="3">
    <source>
        <dbReference type="ARBA" id="ARBA00012663"/>
    </source>
</evidence>
<evidence type="ECO:0000256" key="2">
    <source>
        <dbReference type="ARBA" id="ARBA00006285"/>
    </source>
</evidence>
<evidence type="ECO:0000256" key="5">
    <source>
        <dbReference type="ARBA" id="ARBA00023295"/>
    </source>
</evidence>
<dbReference type="EC" id="3.2.1.52" evidence="3"/>
<dbReference type="PANTHER" id="PTHR22600">
    <property type="entry name" value="BETA-HEXOSAMINIDASE"/>
    <property type="match status" value="1"/>
</dbReference>
<keyword evidence="7" id="KW-0732">Signal</keyword>
<comment type="caution">
    <text evidence="10">The sequence shown here is derived from an EMBL/GenBank/DDBJ whole genome shotgun (WGS) entry which is preliminary data.</text>
</comment>
<organism evidence="10 11">
    <name type="scientific">Pedobacter chitinilyticus</name>
    <dbReference type="NCBI Taxonomy" id="2233776"/>
    <lineage>
        <taxon>Bacteria</taxon>
        <taxon>Pseudomonadati</taxon>
        <taxon>Bacteroidota</taxon>
        <taxon>Sphingobacteriia</taxon>
        <taxon>Sphingobacteriales</taxon>
        <taxon>Sphingobacteriaceae</taxon>
        <taxon>Pedobacter</taxon>
    </lineage>
</organism>
<evidence type="ECO:0000313" key="10">
    <source>
        <dbReference type="EMBL" id="RWU08321.1"/>
    </source>
</evidence>
<keyword evidence="5" id="KW-0326">Glycosidase</keyword>
<dbReference type="Pfam" id="PF02838">
    <property type="entry name" value="Glyco_hydro_20b"/>
    <property type="match status" value="1"/>
</dbReference>
<dbReference type="InterPro" id="IPR026876">
    <property type="entry name" value="Fn3_assoc_repeat"/>
</dbReference>
<keyword evidence="4" id="KW-0378">Hydrolase</keyword>
<feature type="signal peptide" evidence="7">
    <location>
        <begin position="1"/>
        <end position="18"/>
    </location>
</feature>
<reference evidence="10 11" key="1">
    <citation type="submission" date="2018-06" db="EMBL/GenBank/DDBJ databases">
        <title>Pedobacter endophyticus sp. nov., an endophytic bacterium isolated from a leaf of Triticum aestivum.</title>
        <authorList>
            <person name="Zhang L."/>
        </authorList>
    </citation>
    <scope>NUCLEOTIDE SEQUENCE [LARGE SCALE GENOMIC DNA]</scope>
    <source>
        <strain evidence="10 11">CM134L-2</strain>
    </source>
</reference>
<dbReference type="SUPFAM" id="SSF55545">
    <property type="entry name" value="beta-N-acetylhexosaminidase-like domain"/>
    <property type="match status" value="1"/>
</dbReference>
<dbReference type="Gene3D" id="3.20.20.80">
    <property type="entry name" value="Glycosidases"/>
    <property type="match status" value="1"/>
</dbReference>
<evidence type="ECO:0000256" key="1">
    <source>
        <dbReference type="ARBA" id="ARBA00001231"/>
    </source>
</evidence>
<dbReference type="OrthoDB" id="1006965at2"/>
<name>A0A3S3PUG1_9SPHI</name>
<dbReference type="Pfam" id="PF00728">
    <property type="entry name" value="Glyco_hydro_20"/>
    <property type="match status" value="1"/>
</dbReference>
<dbReference type="GO" id="GO:0016020">
    <property type="term" value="C:membrane"/>
    <property type="evidence" value="ECO:0007669"/>
    <property type="project" value="TreeGrafter"/>
</dbReference>
<dbReference type="InterPro" id="IPR015882">
    <property type="entry name" value="HEX_bac_N"/>
</dbReference>
<feature type="domain" description="Glycoside hydrolase family 20 catalytic" evidence="8">
    <location>
        <begin position="181"/>
        <end position="536"/>
    </location>
</feature>
<dbReference type="CDD" id="cd06563">
    <property type="entry name" value="GH20_chitobiase-like"/>
    <property type="match status" value="1"/>
</dbReference>
<dbReference type="AlphaFoldDB" id="A0A3S3PUG1"/>
<evidence type="ECO:0000313" key="11">
    <source>
        <dbReference type="Proteomes" id="UP000284120"/>
    </source>
</evidence>
<feature type="chain" id="PRO_5018533549" description="beta-N-acetylhexosaminidase" evidence="7">
    <location>
        <begin position="19"/>
        <end position="654"/>
    </location>
</feature>
<evidence type="ECO:0000256" key="6">
    <source>
        <dbReference type="PIRSR" id="PIRSR625705-1"/>
    </source>
</evidence>
<dbReference type="RefSeq" id="WP_113646845.1">
    <property type="nucleotide sequence ID" value="NZ_QMHN01000002.1"/>
</dbReference>
<dbReference type="InterPro" id="IPR029018">
    <property type="entry name" value="Hex-like_dom2"/>
</dbReference>
<accession>A0A3S3PUG1</accession>
<evidence type="ECO:0000259" key="8">
    <source>
        <dbReference type="Pfam" id="PF00728"/>
    </source>
</evidence>
<dbReference type="SUPFAM" id="SSF51445">
    <property type="entry name" value="(Trans)glycosidases"/>
    <property type="match status" value="1"/>
</dbReference>
<proteinExistence type="inferred from homology"/>
<dbReference type="InterPro" id="IPR017853">
    <property type="entry name" value="GH"/>
</dbReference>
<dbReference type="InterPro" id="IPR015883">
    <property type="entry name" value="Glyco_hydro_20_cat"/>
</dbReference>
<protein>
    <recommendedName>
        <fullName evidence="3">beta-N-acetylhexosaminidase</fullName>
        <ecNumber evidence="3">3.2.1.52</ecNumber>
    </recommendedName>
</protein>
<dbReference type="InterPro" id="IPR025705">
    <property type="entry name" value="Beta_hexosaminidase_sua/sub"/>
</dbReference>
<dbReference type="GO" id="GO:0004563">
    <property type="term" value="F:beta-N-acetylhexosaminidase activity"/>
    <property type="evidence" value="ECO:0007669"/>
    <property type="project" value="UniProtKB-EC"/>
</dbReference>
<gene>
    <name evidence="10" type="ORF">DPV69_08055</name>
</gene>